<keyword evidence="1" id="KW-0732">Signal</keyword>
<feature type="signal peptide" evidence="1">
    <location>
        <begin position="1"/>
        <end position="23"/>
    </location>
</feature>
<comment type="caution">
    <text evidence="2">The sequence shown here is derived from an EMBL/GenBank/DDBJ whole genome shotgun (WGS) entry which is preliminary data.</text>
</comment>
<evidence type="ECO:0000313" key="2">
    <source>
        <dbReference type="EMBL" id="EEI90516.1"/>
    </source>
</evidence>
<gene>
    <name evidence="2" type="ORF">HMPREF0765_3832</name>
</gene>
<dbReference type="RefSeq" id="WP_003002843.1">
    <property type="nucleotide sequence ID" value="NZ_GG668630.1"/>
</dbReference>
<feature type="chain" id="PRO_5002914281" evidence="1">
    <location>
        <begin position="24"/>
        <end position="314"/>
    </location>
</feature>
<evidence type="ECO:0000313" key="3">
    <source>
        <dbReference type="Proteomes" id="UP000006241"/>
    </source>
</evidence>
<dbReference type="PROSITE" id="PS51257">
    <property type="entry name" value="PROKAR_LIPOPROTEIN"/>
    <property type="match status" value="1"/>
</dbReference>
<organism evidence="2 3">
    <name type="scientific">Sphingobacterium spiritivorum ATCC 33300</name>
    <dbReference type="NCBI Taxonomy" id="525372"/>
    <lineage>
        <taxon>Bacteria</taxon>
        <taxon>Pseudomonadati</taxon>
        <taxon>Bacteroidota</taxon>
        <taxon>Sphingobacteriia</taxon>
        <taxon>Sphingobacteriales</taxon>
        <taxon>Sphingobacteriaceae</taxon>
        <taxon>Sphingobacterium</taxon>
    </lineage>
</organism>
<dbReference type="EMBL" id="ACHB01000090">
    <property type="protein sequence ID" value="EEI90516.1"/>
    <property type="molecule type" value="Genomic_DNA"/>
</dbReference>
<sequence length="314" mass="35707">MKKLFLGIWVCFMALMYSCTNPSDNLTISEENISEITLPEESEMYGRAVAEEIRIIVTNLNKKGYNFSEIENKKEVEEFYKEVYSASSNPGLESTEPTPLNIDPVAIQSTQQELTVTQSKVISQIMDAYEELKSGHEFKQRLISISNNVYKTVPKIEQERVFNIISVVYYGMAEIQLLEDKGEIVRRNQNNLSNNNIQGVQSFSDDGYTDSLRNCRRQRSAFGVVIGYVNSFGEQAVKVTRVAGATLGAYLILWCKVDEQADLIGHCAEVYSRCINSRNPEWLKENTYGKSKCETCRNDCVRQGGWPCGFNFYD</sequence>
<accession>C2G2M6</accession>
<dbReference type="Proteomes" id="UP000006241">
    <property type="component" value="Unassembled WGS sequence"/>
</dbReference>
<name>C2G2M6_SPHSI</name>
<evidence type="ECO:0000256" key="1">
    <source>
        <dbReference type="SAM" id="SignalP"/>
    </source>
</evidence>
<dbReference type="HOGENOM" id="CLU_885389_0_0_10"/>
<protein>
    <submittedName>
        <fullName evidence="2">Uncharacterized protein</fullName>
    </submittedName>
</protein>
<dbReference type="AlphaFoldDB" id="C2G2M6"/>
<reference evidence="2 3" key="1">
    <citation type="submission" date="2009-01" db="EMBL/GenBank/DDBJ databases">
        <authorList>
            <person name="Qin X."/>
            <person name="Bachman B."/>
            <person name="Battles P."/>
            <person name="Bell A."/>
            <person name="Bess C."/>
            <person name="Bickham C."/>
            <person name="Chaboub L."/>
            <person name="Chen D."/>
            <person name="Coyle M."/>
            <person name="Deiros D.R."/>
            <person name="Dinh H."/>
            <person name="Forbes L."/>
            <person name="Fowler G."/>
            <person name="Francisco L."/>
            <person name="Fu Q."/>
            <person name="Gubbala S."/>
            <person name="Hale W."/>
            <person name="Han Y."/>
            <person name="Hemphill L."/>
            <person name="Highlander S.K."/>
            <person name="Hirani K."/>
            <person name="Hogues M."/>
            <person name="Jackson L."/>
            <person name="Jakkamsetti A."/>
            <person name="Javaid M."/>
            <person name="Jiang H."/>
            <person name="Korchina V."/>
            <person name="Kovar C."/>
            <person name="Lara F."/>
            <person name="Lee S."/>
            <person name="Mata R."/>
            <person name="Mathew T."/>
            <person name="Moen C."/>
            <person name="Morales K."/>
            <person name="Munidasa M."/>
            <person name="Nazareth L."/>
            <person name="Ngo R."/>
            <person name="Nguyen L."/>
            <person name="Okwuonu G."/>
            <person name="Ongeri F."/>
            <person name="Patil S."/>
            <person name="Petrosino J."/>
            <person name="Pham C."/>
            <person name="Pham P."/>
            <person name="Pu L.-L."/>
            <person name="Puazo M."/>
            <person name="Raj R."/>
            <person name="Reid J."/>
            <person name="Rouhana J."/>
            <person name="Saada N."/>
            <person name="Shang Y."/>
            <person name="Simmons D."/>
            <person name="Thornton R."/>
            <person name="Warren J."/>
            <person name="Weissenberger G."/>
            <person name="Zhang J."/>
            <person name="Zhang L."/>
            <person name="Zhou C."/>
            <person name="Zhu D."/>
            <person name="Muzny D."/>
            <person name="Worley K."/>
            <person name="Gibbs R."/>
        </authorList>
    </citation>
    <scope>NUCLEOTIDE SEQUENCE [LARGE SCALE GENOMIC DNA]</scope>
    <source>
        <strain evidence="2 3">ATCC 33300</strain>
    </source>
</reference>
<proteinExistence type="predicted"/>